<evidence type="ECO:0000313" key="2">
    <source>
        <dbReference type="Proteomes" id="UP000295292"/>
    </source>
</evidence>
<proteinExistence type="predicted"/>
<protein>
    <submittedName>
        <fullName evidence="1">Uncharacterized protein</fullName>
    </submittedName>
</protein>
<name>A0A4R6WLX7_9SPHI</name>
<sequence length="41" mass="4684">MSFFGIVSVLNLDVNQAKKKIIFFGIKRRLLQTYLKPLSGV</sequence>
<keyword evidence="2" id="KW-1185">Reference proteome</keyword>
<dbReference type="AlphaFoldDB" id="A0A4R6WLX7"/>
<evidence type="ECO:0000313" key="1">
    <source>
        <dbReference type="EMBL" id="TDQ77011.1"/>
    </source>
</evidence>
<gene>
    <name evidence="1" type="ORF">CLV99_2404</name>
</gene>
<organism evidence="1 2">
    <name type="scientific">Sphingobacterium yanglingense</name>
    <dbReference type="NCBI Taxonomy" id="1437280"/>
    <lineage>
        <taxon>Bacteria</taxon>
        <taxon>Pseudomonadati</taxon>
        <taxon>Bacteroidota</taxon>
        <taxon>Sphingobacteriia</taxon>
        <taxon>Sphingobacteriales</taxon>
        <taxon>Sphingobacteriaceae</taxon>
        <taxon>Sphingobacterium</taxon>
    </lineage>
</organism>
<accession>A0A4R6WLX7</accession>
<comment type="caution">
    <text evidence="1">The sequence shown here is derived from an EMBL/GenBank/DDBJ whole genome shotgun (WGS) entry which is preliminary data.</text>
</comment>
<dbReference type="Proteomes" id="UP000295292">
    <property type="component" value="Unassembled WGS sequence"/>
</dbReference>
<dbReference type="EMBL" id="SNYV01000014">
    <property type="protein sequence ID" value="TDQ77011.1"/>
    <property type="molecule type" value="Genomic_DNA"/>
</dbReference>
<reference evidence="1 2" key="1">
    <citation type="submission" date="2019-03" db="EMBL/GenBank/DDBJ databases">
        <title>Genomic Encyclopedia of Archaeal and Bacterial Type Strains, Phase II (KMG-II): from individual species to whole genera.</title>
        <authorList>
            <person name="Goeker M."/>
        </authorList>
    </citation>
    <scope>NUCLEOTIDE SEQUENCE [LARGE SCALE GENOMIC DNA]</scope>
    <source>
        <strain evidence="1 2">DSM 28353</strain>
    </source>
</reference>